<feature type="region of interest" description="Disordered" evidence="3">
    <location>
        <begin position="595"/>
        <end position="653"/>
    </location>
</feature>
<evidence type="ECO:0000256" key="3">
    <source>
        <dbReference type="SAM" id="MobiDB-lite"/>
    </source>
</evidence>
<proteinExistence type="inferred from homology"/>
<keyword evidence="2" id="KW-0963">Cytoplasm</keyword>
<dbReference type="RefSeq" id="XP_010460692.1">
    <property type="nucleotide sequence ID" value="XM_010462390.1"/>
</dbReference>
<evidence type="ECO:0000313" key="4">
    <source>
        <dbReference type="Proteomes" id="UP000694864"/>
    </source>
</evidence>
<feature type="compositionally biased region" description="Polar residues" evidence="3">
    <location>
        <begin position="628"/>
        <end position="648"/>
    </location>
</feature>
<sequence length="1024" mass="114470">MPLSRNVYGMSQTDVYRNVDREDPKAILNGVAITGLVGILRQLGDLAEFAAEIFHGIQEEIMATASRSNQLKIRLQHIEATVPPLEKAMLAQTTHIHFAYTGGLEWHPRIPITQNHLIYDDLPHMIMDSYEECKDPPRLHWLDKFDINGPGSCLKRYSDPTYFRRASSNLIQGNKKLQKDKKHCKLKKKSSSRSRDMSRLASIANQNARKTFTSFSFSGQTSSSKTTSTSDMEKTSDFQDHHSRSFESRTGSGYIECLSTATSSLKTGERSKGVFVSSSLTPRSCTIASVISECETEDAYDNSQFSPSQGQAAHGSSCVSWDEKAEILESLGLQTDEVSEKMETSSVVDALEEKTSCREGTGRVDFHSKDLGNDKSESRLQNRTRMDEVREIKTGQVVVGELRDTEHETESEGDCFVDALNTIESEPENDLRLHTRQEVVRSSCGVVDERLEKSVCEQEIEHTSNSVKDFCRTDGFVDYGLKNEENASLENASDKRNRQDPQVWSDVNCFQQNDLCAKKDNKRDNSGGEDSITFTYVPGLENSLADSSNPLIHHGLQENQESEAETSSDIEAIRIWTNGGLLGLKPSKPPVLAVSSSFSPDCNTKEAEKDNKEAEKDKSDDLVENASHRNVLNKSSLATPGTQDQNCSDGKGTSVVDQRECDEIFSGVFGLSHKLLTNSFRRKDSFALDRKTVPATIPENDEVNTEKMRFCDQDFNEKTLMDPFRDEAPIDWSTSSPPLQHMKISLSPADTLQASRLKLKFSDGDSNYNTFSSFQLLPEAATFLPDSYSDDDTFCRSSPYMSDSDDYRSDNHSVSNSEQWEESSDSHERKEQELYDSFHEIRHVDNNAEVSPLAMISESGTNALNLSYLQNPAEPLPPPFPPVQWMVSKTPSDKSEDKTQPLQLQDALRFAFEKHISLPTVNKEQPSMVTSAPKPEIKVHLKNNVREGKQSDNAKETETGDFLQQIRTQQFNLRPVVMTTTSSAPTTTDPIINTKISAILEKANSIRQAVASKDGDESDTWSDT</sequence>
<comment type="subcellular location">
    <subcellularLocation>
        <location evidence="2">Cytoplasm</location>
        <location evidence="2">Cytoskeleton</location>
    </subcellularLocation>
</comment>
<evidence type="ECO:0000256" key="2">
    <source>
        <dbReference type="RuleBase" id="RU367034"/>
    </source>
</evidence>
<dbReference type="GeneID" id="104741507"/>
<comment type="similarity">
    <text evidence="1 2">Belongs to the SCAR/WAVE family.</text>
</comment>
<reference evidence="5" key="2">
    <citation type="submission" date="2025-08" db="UniProtKB">
        <authorList>
            <consortium name="RefSeq"/>
        </authorList>
    </citation>
    <scope>IDENTIFICATION</scope>
    <source>
        <tissue evidence="5">Leaf</tissue>
    </source>
</reference>
<feature type="compositionally biased region" description="Basic residues" evidence="3">
    <location>
        <begin position="176"/>
        <end position="192"/>
    </location>
</feature>
<dbReference type="InterPro" id="IPR028288">
    <property type="entry name" value="SCAR/WAVE_fam"/>
</dbReference>
<evidence type="ECO:0000256" key="1">
    <source>
        <dbReference type="ARBA" id="ARBA00006993"/>
    </source>
</evidence>
<organism evidence="4 5">
    <name type="scientific">Camelina sativa</name>
    <name type="common">False flax</name>
    <name type="synonym">Myagrum sativum</name>
    <dbReference type="NCBI Taxonomy" id="90675"/>
    <lineage>
        <taxon>Eukaryota</taxon>
        <taxon>Viridiplantae</taxon>
        <taxon>Streptophyta</taxon>
        <taxon>Embryophyta</taxon>
        <taxon>Tracheophyta</taxon>
        <taxon>Spermatophyta</taxon>
        <taxon>Magnoliopsida</taxon>
        <taxon>eudicotyledons</taxon>
        <taxon>Gunneridae</taxon>
        <taxon>Pentapetalae</taxon>
        <taxon>rosids</taxon>
        <taxon>malvids</taxon>
        <taxon>Brassicales</taxon>
        <taxon>Brassicaceae</taxon>
        <taxon>Camelineae</taxon>
        <taxon>Camelina</taxon>
    </lineage>
</organism>
<name>A0ABM0VT20_CAMSA</name>
<feature type="region of interest" description="Disordered" evidence="3">
    <location>
        <begin position="216"/>
        <end position="248"/>
    </location>
</feature>
<reference evidence="4" key="1">
    <citation type="journal article" date="2014" name="Nat. Commun.">
        <title>The emerging biofuel crop Camelina sativa retains a highly undifferentiated hexaploid genome structure.</title>
        <authorList>
            <person name="Kagale S."/>
            <person name="Koh C."/>
            <person name="Nixon J."/>
            <person name="Bollina V."/>
            <person name="Clarke W.E."/>
            <person name="Tuteja R."/>
            <person name="Spillane C."/>
            <person name="Robinson S.J."/>
            <person name="Links M.G."/>
            <person name="Clarke C."/>
            <person name="Higgins E.E."/>
            <person name="Huebert T."/>
            <person name="Sharpe A.G."/>
            <person name="Parkin I.A."/>
        </authorList>
    </citation>
    <scope>NUCLEOTIDE SEQUENCE [LARGE SCALE GENOMIC DNA]</scope>
    <source>
        <strain evidence="4">cv. DH55</strain>
    </source>
</reference>
<protein>
    <recommendedName>
        <fullName evidence="2">Protein SCAR</fullName>
    </recommendedName>
    <alternativeName>
        <fullName evidence="2">Protein WAVE</fullName>
    </alternativeName>
</protein>
<keyword evidence="2" id="KW-0009">Actin-binding</keyword>
<keyword evidence="2" id="KW-0206">Cytoskeleton</keyword>
<feature type="region of interest" description="Disordered" evidence="3">
    <location>
        <begin position="174"/>
        <end position="199"/>
    </location>
</feature>
<accession>A0ABM0VT20</accession>
<feature type="compositionally biased region" description="Basic and acidic residues" evidence="3">
    <location>
        <begin position="603"/>
        <end position="621"/>
    </location>
</feature>
<feature type="compositionally biased region" description="Basic and acidic residues" evidence="3">
    <location>
        <begin position="231"/>
        <end position="247"/>
    </location>
</feature>
<feature type="region of interest" description="Disordered" evidence="3">
    <location>
        <begin position="800"/>
        <end position="832"/>
    </location>
</feature>
<dbReference type="Gene3D" id="1.20.5.340">
    <property type="match status" value="1"/>
</dbReference>
<dbReference type="PANTHER" id="PTHR12902:SF33">
    <property type="entry name" value="PROTEIN SCAR3"/>
    <property type="match status" value="1"/>
</dbReference>
<dbReference type="Proteomes" id="UP000694864">
    <property type="component" value="Chromosome 14"/>
</dbReference>
<dbReference type="PANTHER" id="PTHR12902">
    <property type="entry name" value="WASP-1"/>
    <property type="match status" value="1"/>
</dbReference>
<comment type="function">
    <text evidence="2">Involved in regulation of actin and microtubule organization. Part of a WAVE complex that activates the Arp2/3 complex.</text>
</comment>
<feature type="compositionally biased region" description="Low complexity" evidence="3">
    <location>
        <begin position="216"/>
        <end position="230"/>
    </location>
</feature>
<keyword evidence="4" id="KW-1185">Reference proteome</keyword>
<evidence type="ECO:0000313" key="5">
    <source>
        <dbReference type="RefSeq" id="XP_010460692.1"/>
    </source>
</evidence>
<gene>
    <name evidence="5" type="primary">LOC104741507</name>
</gene>
<dbReference type="Gene3D" id="6.10.280.150">
    <property type="match status" value="1"/>
</dbReference>